<feature type="transmembrane region" description="Helical" evidence="1">
    <location>
        <begin position="44"/>
        <end position="65"/>
    </location>
</feature>
<name>A0A1I5ACU9_9HYPH</name>
<dbReference type="AlphaFoldDB" id="A0A1I5ACU9"/>
<proteinExistence type="predicted"/>
<sequence>MHKAVIVASVALLWGFVALVLVGVPALALLCPEGLLSAPSWVAGVVRVVGYGAFVLWLVGTEVYLRKEAHKHD</sequence>
<protein>
    <recommendedName>
        <fullName evidence="4">Solute:sodium symporter small subunit</fullName>
    </recommendedName>
</protein>
<dbReference type="Proteomes" id="UP000199236">
    <property type="component" value="Unassembled WGS sequence"/>
</dbReference>
<evidence type="ECO:0000256" key="1">
    <source>
        <dbReference type="SAM" id="Phobius"/>
    </source>
</evidence>
<dbReference type="EMBL" id="FOVR01000001">
    <property type="protein sequence ID" value="SFN60233.1"/>
    <property type="molecule type" value="Genomic_DNA"/>
</dbReference>
<evidence type="ECO:0000313" key="2">
    <source>
        <dbReference type="EMBL" id="SFN60233.1"/>
    </source>
</evidence>
<organism evidence="2 3">
    <name type="scientific">Cohaesibacter marisflavi</name>
    <dbReference type="NCBI Taxonomy" id="655353"/>
    <lineage>
        <taxon>Bacteria</taxon>
        <taxon>Pseudomonadati</taxon>
        <taxon>Pseudomonadota</taxon>
        <taxon>Alphaproteobacteria</taxon>
        <taxon>Hyphomicrobiales</taxon>
        <taxon>Cohaesibacteraceae</taxon>
    </lineage>
</organism>
<keyword evidence="1" id="KW-0812">Transmembrane</keyword>
<keyword evidence="1" id="KW-0472">Membrane</keyword>
<keyword evidence="1" id="KW-1133">Transmembrane helix</keyword>
<dbReference type="STRING" id="655353.SAMN04488056_101437"/>
<dbReference type="RefSeq" id="WP_090068367.1">
    <property type="nucleotide sequence ID" value="NZ_FOVR01000001.1"/>
</dbReference>
<gene>
    <name evidence="2" type="ORF">SAMN04488056_101437</name>
</gene>
<accession>A0A1I5ACU9</accession>
<keyword evidence="3" id="KW-1185">Reference proteome</keyword>
<evidence type="ECO:0008006" key="4">
    <source>
        <dbReference type="Google" id="ProtNLM"/>
    </source>
</evidence>
<reference evidence="2 3" key="1">
    <citation type="submission" date="2016-10" db="EMBL/GenBank/DDBJ databases">
        <authorList>
            <person name="de Groot N.N."/>
        </authorList>
    </citation>
    <scope>NUCLEOTIDE SEQUENCE [LARGE SCALE GENOMIC DNA]</scope>
    <source>
        <strain evidence="2 3">CGMCC 1.9157</strain>
    </source>
</reference>
<evidence type="ECO:0000313" key="3">
    <source>
        <dbReference type="Proteomes" id="UP000199236"/>
    </source>
</evidence>